<dbReference type="Pfam" id="PF06418">
    <property type="entry name" value="CTP_synth_N"/>
    <property type="match status" value="1"/>
</dbReference>
<evidence type="ECO:0000256" key="4">
    <source>
        <dbReference type="ARBA" id="ARBA00022741"/>
    </source>
</evidence>
<name>A0A7S0IZT8_9EUKA</name>
<dbReference type="GO" id="GO:0019856">
    <property type="term" value="P:pyrimidine nucleobase biosynthetic process"/>
    <property type="evidence" value="ECO:0007669"/>
    <property type="project" value="TreeGrafter"/>
</dbReference>
<dbReference type="GO" id="GO:0005524">
    <property type="term" value="F:ATP binding"/>
    <property type="evidence" value="ECO:0007669"/>
    <property type="project" value="UniProtKB-KW"/>
</dbReference>
<dbReference type="PANTHER" id="PTHR11550:SF0">
    <property type="entry name" value="CTP SYNTHASE-RELATED"/>
    <property type="match status" value="1"/>
</dbReference>
<comment type="similarity">
    <text evidence="2 9">Belongs to the CTP synthase family.</text>
</comment>
<keyword evidence="6 9" id="KW-0315">Glutamine amidotransferase</keyword>
<dbReference type="PROSITE" id="PS51273">
    <property type="entry name" value="GATASE_TYPE_1"/>
    <property type="match status" value="1"/>
</dbReference>
<dbReference type="NCBIfam" id="TIGR00337">
    <property type="entry name" value="PyrG"/>
    <property type="match status" value="1"/>
</dbReference>
<evidence type="ECO:0000256" key="6">
    <source>
        <dbReference type="ARBA" id="ARBA00022962"/>
    </source>
</evidence>
<comment type="pathway">
    <text evidence="1 9">Pyrimidine metabolism; CTP biosynthesis via de novo pathway; CTP from UDP: step 2/2.</text>
</comment>
<dbReference type="EC" id="6.3.4.2" evidence="9"/>
<evidence type="ECO:0000259" key="12">
    <source>
        <dbReference type="Pfam" id="PF06418"/>
    </source>
</evidence>
<dbReference type="GO" id="GO:0042802">
    <property type="term" value="F:identical protein binding"/>
    <property type="evidence" value="ECO:0007669"/>
    <property type="project" value="TreeGrafter"/>
</dbReference>
<dbReference type="CDD" id="cd01746">
    <property type="entry name" value="GATase1_CTP_Synthase"/>
    <property type="match status" value="1"/>
</dbReference>
<dbReference type="FunFam" id="3.40.50.300:FF:000207">
    <property type="entry name" value="CTP synthase"/>
    <property type="match status" value="1"/>
</dbReference>
<keyword evidence="7 9" id="KW-0665">Pyrimidine biosynthesis</keyword>
<dbReference type="FunFam" id="3.40.50.880:FF:000005">
    <property type="entry name" value="CTP synthase"/>
    <property type="match status" value="1"/>
</dbReference>
<feature type="domain" description="CTP synthase N-terminal" evidence="12">
    <location>
        <begin position="152"/>
        <end position="422"/>
    </location>
</feature>
<feature type="domain" description="Glutamine amidotransferase" evidence="11">
    <location>
        <begin position="462"/>
        <end position="697"/>
    </location>
</feature>
<evidence type="ECO:0000256" key="8">
    <source>
        <dbReference type="ARBA" id="ARBA00047781"/>
    </source>
</evidence>
<sequence>MVSIASSSARAHEVLVARHADHIELTVSSVLLKQPCVYAFAPTEPLSSFFAQLAGDVGCMATDVQLVASSGATLSALMSHSFAWKPGRSLTVTRCNAEAAEPDVTSFAVSLSDAQEAATKVPATPRGSMRRHSSSFHGGSGIPSAEPRLPMKYVVVTGGVVSGLGKGVTASSLGVLLKCAGYRVTSMKIDPYLNVDAGTMSPFEHGEVFTLDDGGEVDLDLGNYERFIGITLARDNNITTGKIYQTCLERERKGDYLGKTVQVVPHLTDAIMQWIERVAHIPADGLPGHPNVCVIELGGTVGDIESMPFIEALRQFQFRVGRENMCFLHVSLVPVIGVVGEEKTKPTQHSVQQLRAVGLTPDFLVCRSGKPLAASTKHKLALFCHVPPEHCIGVHDVSNIYRVPLLLNHQGVTARLLDRLDLPPARERIEAGPLSEWISLAELVDSLTVPVSIAVVGKYTELSDAYLSVTKALSHASFAVEHKLVIEWIDSSKLDDEHKQVDLAEYEEAWASLKKVDGVMVPGGFGIRAVEGKLAAAKYARENGVPYLGVCLGFQVAVIEFARSVLGHTTAHSAEFDEETAHKLIVFMPEVSRTHMGGTMRLGARRTVLKHPQCKTAQLYDGATAFDERHRHRYEVNIDYVKELEESGMEFVGRDVSGERMEVFELHGHPYFVGCQFHPEFKSRPTKPSPLFFGLLQAAVAYKNTQRRE</sequence>
<proteinExistence type="inferred from homology"/>
<keyword evidence="3 9" id="KW-0436">Ligase</keyword>
<dbReference type="InterPro" id="IPR017926">
    <property type="entry name" value="GATASE"/>
</dbReference>
<organism evidence="13">
    <name type="scientific">Calcidiscus leptoporus</name>
    <dbReference type="NCBI Taxonomy" id="127549"/>
    <lineage>
        <taxon>Eukaryota</taxon>
        <taxon>Haptista</taxon>
        <taxon>Haptophyta</taxon>
        <taxon>Prymnesiophyceae</taxon>
        <taxon>Coccolithales</taxon>
        <taxon>Calcidiscaceae</taxon>
        <taxon>Calcidiscus</taxon>
    </lineage>
</organism>
<keyword evidence="5 9" id="KW-0067">ATP-binding</keyword>
<evidence type="ECO:0000256" key="10">
    <source>
        <dbReference type="SAM" id="MobiDB-lite"/>
    </source>
</evidence>
<feature type="region of interest" description="Disordered" evidence="10">
    <location>
        <begin position="119"/>
        <end position="143"/>
    </location>
</feature>
<evidence type="ECO:0000256" key="9">
    <source>
        <dbReference type="RuleBase" id="RU810713"/>
    </source>
</evidence>
<dbReference type="HAMAP" id="MF_01227">
    <property type="entry name" value="PyrG"/>
    <property type="match status" value="1"/>
</dbReference>
<dbReference type="CDD" id="cd03113">
    <property type="entry name" value="CTPS_N"/>
    <property type="match status" value="1"/>
</dbReference>
<dbReference type="Gene3D" id="3.40.50.880">
    <property type="match status" value="1"/>
</dbReference>
<reference evidence="13" key="1">
    <citation type="submission" date="2021-01" db="EMBL/GenBank/DDBJ databases">
        <authorList>
            <person name="Corre E."/>
            <person name="Pelletier E."/>
            <person name="Niang G."/>
            <person name="Scheremetjew M."/>
            <person name="Finn R."/>
            <person name="Kale V."/>
            <person name="Holt S."/>
            <person name="Cochrane G."/>
            <person name="Meng A."/>
            <person name="Brown T."/>
            <person name="Cohen L."/>
        </authorList>
    </citation>
    <scope>NUCLEOTIDE SEQUENCE</scope>
    <source>
        <strain evidence="13">RCC1130</strain>
    </source>
</reference>
<dbReference type="Pfam" id="PF00117">
    <property type="entry name" value="GATase"/>
    <property type="match status" value="1"/>
</dbReference>
<dbReference type="AlphaFoldDB" id="A0A7S0IZT8"/>
<dbReference type="PANTHER" id="PTHR11550">
    <property type="entry name" value="CTP SYNTHASE"/>
    <property type="match status" value="1"/>
</dbReference>
<evidence type="ECO:0000256" key="1">
    <source>
        <dbReference type="ARBA" id="ARBA00005171"/>
    </source>
</evidence>
<evidence type="ECO:0000256" key="5">
    <source>
        <dbReference type="ARBA" id="ARBA00022840"/>
    </source>
</evidence>
<dbReference type="GO" id="GO:0044210">
    <property type="term" value="P:'de novo' CTP biosynthetic process"/>
    <property type="evidence" value="ECO:0007669"/>
    <property type="project" value="UniProtKB-UniRule"/>
</dbReference>
<evidence type="ECO:0000256" key="3">
    <source>
        <dbReference type="ARBA" id="ARBA00022598"/>
    </source>
</evidence>
<dbReference type="InterPro" id="IPR027417">
    <property type="entry name" value="P-loop_NTPase"/>
</dbReference>
<comment type="catalytic activity">
    <reaction evidence="8 9">
        <text>UTP + L-glutamine + ATP + H2O = CTP + L-glutamate + ADP + phosphate + 2 H(+)</text>
        <dbReference type="Rhea" id="RHEA:26426"/>
        <dbReference type="ChEBI" id="CHEBI:15377"/>
        <dbReference type="ChEBI" id="CHEBI:15378"/>
        <dbReference type="ChEBI" id="CHEBI:29985"/>
        <dbReference type="ChEBI" id="CHEBI:30616"/>
        <dbReference type="ChEBI" id="CHEBI:37563"/>
        <dbReference type="ChEBI" id="CHEBI:43474"/>
        <dbReference type="ChEBI" id="CHEBI:46398"/>
        <dbReference type="ChEBI" id="CHEBI:58359"/>
        <dbReference type="ChEBI" id="CHEBI:456216"/>
        <dbReference type="EC" id="6.3.4.2"/>
    </reaction>
</comment>
<protein>
    <recommendedName>
        <fullName evidence="9">CTP synthase</fullName>
        <ecNumber evidence="9">6.3.4.2</ecNumber>
    </recommendedName>
    <alternativeName>
        <fullName evidence="9">UTP--ammonia ligase</fullName>
    </alternativeName>
</protein>
<evidence type="ECO:0000259" key="11">
    <source>
        <dbReference type="Pfam" id="PF00117"/>
    </source>
</evidence>
<keyword evidence="4 9" id="KW-0547">Nucleotide-binding</keyword>
<dbReference type="Gene3D" id="3.40.50.300">
    <property type="entry name" value="P-loop containing nucleotide triphosphate hydrolases"/>
    <property type="match status" value="1"/>
</dbReference>
<dbReference type="GO" id="GO:0003883">
    <property type="term" value="F:CTP synthase activity"/>
    <property type="evidence" value="ECO:0007669"/>
    <property type="project" value="UniProtKB-UniRule"/>
</dbReference>
<dbReference type="InterPro" id="IPR029062">
    <property type="entry name" value="Class_I_gatase-like"/>
</dbReference>
<dbReference type="InterPro" id="IPR004468">
    <property type="entry name" value="CTP_synthase"/>
</dbReference>
<dbReference type="InterPro" id="IPR017456">
    <property type="entry name" value="CTP_synthase_N"/>
</dbReference>
<dbReference type="SUPFAM" id="SSF52317">
    <property type="entry name" value="Class I glutamine amidotransferase-like"/>
    <property type="match status" value="1"/>
</dbReference>
<accession>A0A7S0IZT8</accession>
<dbReference type="SUPFAM" id="SSF52540">
    <property type="entry name" value="P-loop containing nucleoside triphosphate hydrolases"/>
    <property type="match status" value="1"/>
</dbReference>
<evidence type="ECO:0000256" key="2">
    <source>
        <dbReference type="ARBA" id="ARBA00007533"/>
    </source>
</evidence>
<dbReference type="NCBIfam" id="NF003792">
    <property type="entry name" value="PRK05380.1"/>
    <property type="match status" value="1"/>
</dbReference>
<evidence type="ECO:0000256" key="7">
    <source>
        <dbReference type="ARBA" id="ARBA00022975"/>
    </source>
</evidence>
<dbReference type="UniPathway" id="UPA00159">
    <property type="reaction ID" value="UER00277"/>
</dbReference>
<evidence type="ECO:0000313" key="13">
    <source>
        <dbReference type="EMBL" id="CAD8536499.1"/>
    </source>
</evidence>
<dbReference type="EMBL" id="HBER01023548">
    <property type="protein sequence ID" value="CAD8536499.1"/>
    <property type="molecule type" value="Transcribed_RNA"/>
</dbReference>
<dbReference type="InterPro" id="IPR033828">
    <property type="entry name" value="GATase1_CTP_Synthase"/>
</dbReference>
<gene>
    <name evidence="13" type="ORF">CLEP1334_LOCUS11781</name>
</gene>
<comment type="function">
    <text evidence="9">Catalyzes the ATP-dependent amination of UTP to CTP with either L-glutamine or ammonia as the source of nitrogen.</text>
</comment>